<dbReference type="InterPro" id="IPR019933">
    <property type="entry name" value="DivIVA_domain"/>
</dbReference>
<feature type="region of interest" description="Disordered" evidence="1">
    <location>
        <begin position="102"/>
        <end position="137"/>
    </location>
</feature>
<dbReference type="Proteomes" id="UP000199055">
    <property type="component" value="Unassembled WGS sequence"/>
</dbReference>
<proteinExistence type="predicted"/>
<name>A0A1H9HIE2_9ACTN</name>
<dbReference type="Gene3D" id="6.10.250.660">
    <property type="match status" value="1"/>
</dbReference>
<dbReference type="EMBL" id="FOET01000011">
    <property type="protein sequence ID" value="SEQ62120.1"/>
    <property type="molecule type" value="Genomic_DNA"/>
</dbReference>
<evidence type="ECO:0000313" key="3">
    <source>
        <dbReference type="Proteomes" id="UP000199055"/>
    </source>
</evidence>
<protein>
    <submittedName>
        <fullName evidence="2">DivIVA domain-containing protein</fullName>
    </submittedName>
</protein>
<dbReference type="RefSeq" id="WP_093661240.1">
    <property type="nucleotide sequence ID" value="NZ_FOET01000011.1"/>
</dbReference>
<reference evidence="2 3" key="1">
    <citation type="submission" date="2016-10" db="EMBL/GenBank/DDBJ databases">
        <authorList>
            <person name="de Groot N.N."/>
        </authorList>
    </citation>
    <scope>NUCLEOTIDE SEQUENCE [LARGE SCALE GENOMIC DNA]</scope>
    <source>
        <strain evidence="2 3">CGMCC 4.3519</strain>
    </source>
</reference>
<dbReference type="NCBIfam" id="TIGR03544">
    <property type="entry name" value="DivI1A_domain"/>
    <property type="match status" value="1"/>
</dbReference>
<keyword evidence="3" id="KW-1185">Reference proteome</keyword>
<evidence type="ECO:0000313" key="2">
    <source>
        <dbReference type="EMBL" id="SEQ62120.1"/>
    </source>
</evidence>
<evidence type="ECO:0000256" key="1">
    <source>
        <dbReference type="SAM" id="MobiDB-lite"/>
    </source>
</evidence>
<dbReference type="AlphaFoldDB" id="A0A1H9HIE2"/>
<accession>A0A1H9HIE2</accession>
<organism evidence="2 3">
    <name type="scientific">Streptomyces radiopugnans</name>
    <dbReference type="NCBI Taxonomy" id="403935"/>
    <lineage>
        <taxon>Bacteria</taxon>
        <taxon>Bacillati</taxon>
        <taxon>Actinomycetota</taxon>
        <taxon>Actinomycetes</taxon>
        <taxon>Kitasatosporales</taxon>
        <taxon>Streptomycetaceae</taxon>
        <taxon>Streptomyces</taxon>
    </lineage>
</organism>
<gene>
    <name evidence="2" type="ORF">SAMN05216481_11182</name>
</gene>
<sequence length="137" mass="14258">MFWFLLIALVVVVAAVALAVVGSGDGPGRTATGGLADALPDRTDAWLPPDRPLNRADLDALRLPQAVRGYRMEEVDDVLDRLGAELAERDARIAELEASLAGTQATALGGPDMFGKPGEDPGDRPGTAPGDGAGERR</sequence>
<dbReference type="STRING" id="403935.SAMN05216481_11182"/>